<dbReference type="Gene3D" id="3.30.450.30">
    <property type="entry name" value="Dynein light chain 2a, cytoplasmic"/>
    <property type="match status" value="1"/>
</dbReference>
<reference evidence="6 7" key="1">
    <citation type="journal article" date="2011" name="Nature">
        <title>A high-resolution map of human evolutionary constraint using 29 mammals.</title>
        <authorList>
            <person name="Lindblad-Toh K."/>
            <person name="Garber M."/>
            <person name="Zuk O."/>
            <person name="Lin M.F."/>
            <person name="Parker B.J."/>
            <person name="Washietl S."/>
            <person name="Kheradpour P."/>
            <person name="Ernst J."/>
            <person name="Jordan G."/>
            <person name="Mauceli E."/>
            <person name="Ward L.D."/>
            <person name="Lowe C.B."/>
            <person name="Holloway A.K."/>
            <person name="Clamp M."/>
            <person name="Gnerre S."/>
            <person name="Alfoldi J."/>
            <person name="Beal K."/>
            <person name="Chang J."/>
            <person name="Clawson H."/>
            <person name="Cuff J."/>
            <person name="Di Palma F."/>
            <person name="Fitzgerald S."/>
            <person name="Flicek P."/>
            <person name="Guttman M."/>
            <person name="Hubisz M.J."/>
            <person name="Jaffe D.B."/>
            <person name="Jungreis I."/>
            <person name="Kent W.J."/>
            <person name="Kostka D."/>
            <person name="Lara M."/>
            <person name="Martins A.L."/>
            <person name="Massingham T."/>
            <person name="Moltke I."/>
            <person name="Raney B.J."/>
            <person name="Rasmussen M.D."/>
            <person name="Robinson J."/>
            <person name="Stark A."/>
            <person name="Vilella A.J."/>
            <person name="Wen J."/>
            <person name="Xie X."/>
            <person name="Zody M.C."/>
            <person name="Baldwin J."/>
            <person name="Bloom T."/>
            <person name="Chin C.W."/>
            <person name="Heiman D."/>
            <person name="Nicol R."/>
            <person name="Nusbaum C."/>
            <person name="Young S."/>
            <person name="Wilkinson J."/>
            <person name="Worley K.C."/>
            <person name="Kovar C.L."/>
            <person name="Muzny D.M."/>
            <person name="Gibbs R.A."/>
            <person name="Cree A."/>
            <person name="Dihn H.H."/>
            <person name="Fowler G."/>
            <person name="Jhangiani S."/>
            <person name="Joshi V."/>
            <person name="Lee S."/>
            <person name="Lewis L.R."/>
            <person name="Nazareth L.V."/>
            <person name="Okwuonu G."/>
            <person name="Santibanez J."/>
            <person name="Warren W.C."/>
            <person name="Mardis E.R."/>
            <person name="Weinstock G.M."/>
            <person name="Wilson R.K."/>
            <person name="Delehaunty K."/>
            <person name="Dooling D."/>
            <person name="Fronik C."/>
            <person name="Fulton L."/>
            <person name="Fulton B."/>
            <person name="Graves T."/>
            <person name="Minx P."/>
            <person name="Sodergren E."/>
            <person name="Birney E."/>
            <person name="Margulies E.H."/>
            <person name="Herrero J."/>
            <person name="Green E.D."/>
            <person name="Haussler D."/>
            <person name="Siepel A."/>
            <person name="Goldman N."/>
            <person name="Pollard K.S."/>
            <person name="Pedersen J.S."/>
            <person name="Lander E.S."/>
            <person name="Kellis M."/>
        </authorList>
    </citation>
    <scope>NUCLEOTIDE SEQUENCE [LARGE SCALE GENOMIC DNA]</scope>
</reference>
<dbReference type="GO" id="GO:0003779">
    <property type="term" value="F:actin binding"/>
    <property type="evidence" value="ECO:0007669"/>
    <property type="project" value="UniProtKB-KW"/>
</dbReference>
<keyword evidence="2" id="KW-0963">Cytoplasm</keyword>
<dbReference type="Proteomes" id="UP000001074">
    <property type="component" value="Unassembled WGS sequence"/>
</dbReference>
<dbReference type="eggNOG" id="KOG1755">
    <property type="taxonomic scope" value="Eukaryota"/>
</dbReference>
<keyword evidence="3" id="KW-0009">Actin-binding</keyword>
<sequence length="124" mass="13931">GTSQGMELVGYKNSSSVWATFPGKSFLNSMLVVVGVLVGKDLSRIFREWADTWRPEMSVIRDSVLLDEEFTMDLRTKSNDGAPSFNITVTCLSRQDISPADGQRSGMLNKKCNEMASHWRRSQH</sequence>
<keyword evidence="5" id="KW-0472">Membrane</keyword>
<feature type="transmembrane region" description="Helical" evidence="5">
    <location>
        <begin position="16"/>
        <end position="38"/>
    </location>
</feature>
<dbReference type="PANTHER" id="PTHR13936">
    <property type="entry name" value="PROFILIN"/>
    <property type="match status" value="1"/>
</dbReference>
<dbReference type="GO" id="GO:0030036">
    <property type="term" value="P:actin cytoskeleton organization"/>
    <property type="evidence" value="ECO:0007669"/>
    <property type="project" value="InterPro"/>
</dbReference>
<dbReference type="AlphaFoldDB" id="G1QFV8"/>
<proteinExistence type="predicted"/>
<keyword evidence="5" id="KW-1133">Transmembrane helix</keyword>
<reference evidence="6" key="2">
    <citation type="submission" date="2025-08" db="UniProtKB">
        <authorList>
            <consortium name="Ensembl"/>
        </authorList>
    </citation>
    <scope>IDENTIFICATION</scope>
</reference>
<dbReference type="GO" id="GO:0032233">
    <property type="term" value="P:positive regulation of actin filament bundle assembly"/>
    <property type="evidence" value="ECO:0007669"/>
    <property type="project" value="TreeGrafter"/>
</dbReference>
<keyword evidence="4" id="KW-0206">Cytoskeleton</keyword>
<evidence type="ECO:0000256" key="4">
    <source>
        <dbReference type="ARBA" id="ARBA00023212"/>
    </source>
</evidence>
<comment type="subcellular location">
    <subcellularLocation>
        <location evidence="1">Cytoplasm</location>
        <location evidence="1">Cytoskeleton</location>
    </subcellularLocation>
</comment>
<organism evidence="6 7">
    <name type="scientific">Myotis lucifugus</name>
    <name type="common">Little brown bat</name>
    <dbReference type="NCBI Taxonomy" id="59463"/>
    <lineage>
        <taxon>Eukaryota</taxon>
        <taxon>Metazoa</taxon>
        <taxon>Chordata</taxon>
        <taxon>Craniata</taxon>
        <taxon>Vertebrata</taxon>
        <taxon>Euteleostomi</taxon>
        <taxon>Mammalia</taxon>
        <taxon>Eutheria</taxon>
        <taxon>Laurasiatheria</taxon>
        <taxon>Chiroptera</taxon>
        <taxon>Yangochiroptera</taxon>
        <taxon>Vespertilionidae</taxon>
        <taxon>Myotis</taxon>
    </lineage>
</organism>
<dbReference type="Ensembl" id="ENSMLUT00000025481.1">
    <property type="protein sequence ID" value="ENSMLUP00000022591.1"/>
    <property type="gene ID" value="ENSMLUG00000026003.1"/>
</dbReference>
<dbReference type="GO" id="GO:0030833">
    <property type="term" value="P:regulation of actin filament polymerization"/>
    <property type="evidence" value="ECO:0007669"/>
    <property type="project" value="TreeGrafter"/>
</dbReference>
<reference evidence="6" key="3">
    <citation type="submission" date="2025-09" db="UniProtKB">
        <authorList>
            <consortium name="Ensembl"/>
        </authorList>
    </citation>
    <scope>IDENTIFICATION</scope>
</reference>
<name>G1QFV8_MYOLU</name>
<dbReference type="InterPro" id="IPR036140">
    <property type="entry name" value="PFN_sf"/>
</dbReference>
<dbReference type="STRING" id="59463.ENSMLUP00000022591"/>
<keyword evidence="7" id="KW-1185">Reference proteome</keyword>
<dbReference type="PRINTS" id="PR01639">
    <property type="entry name" value="PROFILINMAML"/>
</dbReference>
<dbReference type="GeneTree" id="ENSGT00940000153664"/>
<protein>
    <submittedName>
        <fullName evidence="6">Uncharacterized protein</fullName>
    </submittedName>
</protein>
<dbReference type="InterPro" id="IPR005454">
    <property type="entry name" value="Profilin1/2/3_vertebrate"/>
</dbReference>
<keyword evidence="5" id="KW-0812">Transmembrane</keyword>
<evidence type="ECO:0000256" key="1">
    <source>
        <dbReference type="ARBA" id="ARBA00004245"/>
    </source>
</evidence>
<evidence type="ECO:0000256" key="2">
    <source>
        <dbReference type="ARBA" id="ARBA00022490"/>
    </source>
</evidence>
<dbReference type="EMBL" id="AAPE02032046">
    <property type="status" value="NOT_ANNOTATED_CDS"/>
    <property type="molecule type" value="Genomic_DNA"/>
</dbReference>
<dbReference type="InParanoid" id="G1QFV8"/>
<dbReference type="PANTHER" id="PTHR13936:SF14">
    <property type="entry name" value="PROFILIN-1"/>
    <property type="match status" value="1"/>
</dbReference>
<evidence type="ECO:0000313" key="7">
    <source>
        <dbReference type="Proteomes" id="UP000001074"/>
    </source>
</evidence>
<accession>G1QFV8</accession>
<dbReference type="GO" id="GO:0005737">
    <property type="term" value="C:cytoplasm"/>
    <property type="evidence" value="ECO:0007669"/>
    <property type="project" value="TreeGrafter"/>
</dbReference>
<evidence type="ECO:0000313" key="6">
    <source>
        <dbReference type="Ensembl" id="ENSMLUP00000022591.1"/>
    </source>
</evidence>
<dbReference type="GO" id="GO:0005856">
    <property type="term" value="C:cytoskeleton"/>
    <property type="evidence" value="ECO:0007669"/>
    <property type="project" value="UniProtKB-SubCell"/>
</dbReference>
<evidence type="ECO:0000256" key="3">
    <source>
        <dbReference type="ARBA" id="ARBA00023203"/>
    </source>
</evidence>
<dbReference type="HOGENOM" id="CLU_123405_1_0_1"/>
<evidence type="ECO:0000256" key="5">
    <source>
        <dbReference type="SAM" id="Phobius"/>
    </source>
</evidence>
<dbReference type="SUPFAM" id="SSF55770">
    <property type="entry name" value="Profilin (actin-binding protein)"/>
    <property type="match status" value="1"/>
</dbReference>